<evidence type="ECO:0000256" key="10">
    <source>
        <dbReference type="HAMAP-Rule" id="MF_01405"/>
    </source>
</evidence>
<comment type="function">
    <text evidence="10">Pyrophosphatase that catalyzes the hydrolysis of nucleoside triphosphates to their monophosphate derivatives, with a high preference for the non-canonical purine nucleotides XTP (xanthosine triphosphate), dITP (deoxyinosine triphosphate) and ITP. Seems to function as a house-cleaning enzyme that removes non-canonical purine nucleotides from the nucleotide pool, thus preventing their incorporation into DNA/RNA and avoiding chromosomal lesions.</text>
</comment>
<dbReference type="Proteomes" id="UP000182498">
    <property type="component" value="Unassembled WGS sequence"/>
</dbReference>
<feature type="binding site" evidence="10">
    <location>
        <begin position="165"/>
        <end position="168"/>
    </location>
    <ligand>
        <name>substrate</name>
    </ligand>
</feature>
<comment type="cofactor">
    <cofactor evidence="10">
        <name>Mg(2+)</name>
        <dbReference type="ChEBI" id="CHEBI:18420"/>
    </cofactor>
    <text evidence="10">Binds 1 Mg(2+) ion per subunit.</text>
</comment>
<dbReference type="GO" id="GO:0017111">
    <property type="term" value="F:ribonucleoside triphosphate phosphatase activity"/>
    <property type="evidence" value="ECO:0007669"/>
    <property type="project" value="InterPro"/>
</dbReference>
<organism evidence="12 13">
    <name type="scientific">Corynebacterium variabile</name>
    <dbReference type="NCBI Taxonomy" id="1727"/>
    <lineage>
        <taxon>Bacteria</taxon>
        <taxon>Bacillati</taxon>
        <taxon>Actinomycetota</taxon>
        <taxon>Actinomycetes</taxon>
        <taxon>Mycobacteriales</taxon>
        <taxon>Corynebacteriaceae</taxon>
        <taxon>Corynebacterium</taxon>
    </lineage>
</organism>
<evidence type="ECO:0000256" key="9">
    <source>
        <dbReference type="ARBA" id="ARBA00052017"/>
    </source>
</evidence>
<dbReference type="RefSeq" id="WP_014009277.1">
    <property type="nucleotide sequence ID" value="NZ_FAUH01000005.1"/>
</dbReference>
<keyword evidence="5 10" id="KW-0378">Hydrolase</keyword>
<evidence type="ECO:0000256" key="2">
    <source>
        <dbReference type="ARBA" id="ARBA00011738"/>
    </source>
</evidence>
<keyword evidence="3 10" id="KW-0479">Metal-binding</keyword>
<dbReference type="GO" id="GO:0046872">
    <property type="term" value="F:metal ion binding"/>
    <property type="evidence" value="ECO:0007669"/>
    <property type="project" value="UniProtKB-KW"/>
</dbReference>
<evidence type="ECO:0000313" key="12">
    <source>
        <dbReference type="EMBL" id="CUU65555.1"/>
    </source>
</evidence>
<dbReference type="InterPro" id="IPR020922">
    <property type="entry name" value="dITP/XTP_pyrophosphatase"/>
</dbReference>
<evidence type="ECO:0000256" key="8">
    <source>
        <dbReference type="ARBA" id="ARBA00051875"/>
    </source>
</evidence>
<accession>A0A0X2NJ86</accession>
<dbReference type="InterPro" id="IPR002637">
    <property type="entry name" value="RdgB/HAM1"/>
</dbReference>
<keyword evidence="7 10" id="KW-0546">Nucleotide metabolism</keyword>
<evidence type="ECO:0000256" key="3">
    <source>
        <dbReference type="ARBA" id="ARBA00022723"/>
    </source>
</evidence>
<dbReference type="SUPFAM" id="SSF52972">
    <property type="entry name" value="ITPase-like"/>
    <property type="match status" value="1"/>
</dbReference>
<dbReference type="PANTHER" id="PTHR11067">
    <property type="entry name" value="INOSINE TRIPHOSPHATE PYROPHOSPHATASE/HAM1 PROTEIN"/>
    <property type="match status" value="1"/>
</dbReference>
<keyword evidence="4 10" id="KW-0547">Nucleotide-binding</keyword>
<dbReference type="Pfam" id="PF01725">
    <property type="entry name" value="Ham1p_like"/>
    <property type="match status" value="1"/>
</dbReference>
<evidence type="ECO:0000256" key="6">
    <source>
        <dbReference type="ARBA" id="ARBA00022842"/>
    </source>
</evidence>
<keyword evidence="6 10" id="KW-0460">Magnesium</keyword>
<sequence length="214" mass="22559">MAVQVLVASRNRKKLGELERVLAAAGIEGIELLTLRDVDGYPETPETGATFEDNALIKARDGVRYAGLPTVADDSGITVDALNGMPGVLSARWSGSHGDDEANNALLLAQTSDVPDDRRGAGFVSACALALPAEMASYLGKEAETTVRGTWRGTLLRGPQGENGFGYDPLFEPEETPGKSSAELAPEEKDALSHRGRALAQLVPMLRSLATVGN</sequence>
<proteinExistence type="inferred from homology"/>
<feature type="binding site" evidence="10">
    <location>
        <begin position="9"/>
        <end position="14"/>
    </location>
    <ligand>
        <name>substrate</name>
    </ligand>
</feature>
<dbReference type="FunFam" id="3.90.950.10:FF:000001">
    <property type="entry name" value="dITP/XTP pyrophosphatase"/>
    <property type="match status" value="1"/>
</dbReference>
<feature type="binding site" evidence="10">
    <location>
        <position position="189"/>
    </location>
    <ligand>
        <name>substrate</name>
    </ligand>
</feature>
<dbReference type="Gene3D" id="3.90.950.10">
    <property type="match status" value="1"/>
</dbReference>
<dbReference type="EMBL" id="FAUH01000005">
    <property type="protein sequence ID" value="CUU65555.1"/>
    <property type="molecule type" value="Genomic_DNA"/>
</dbReference>
<feature type="binding site" evidence="10">
    <location>
        <position position="74"/>
    </location>
    <ligand>
        <name>Mg(2+)</name>
        <dbReference type="ChEBI" id="CHEBI:18420"/>
    </ligand>
</feature>
<feature type="active site" description="Proton acceptor" evidence="10">
    <location>
        <position position="74"/>
    </location>
</feature>
<dbReference type="OrthoDB" id="9807456at2"/>
<feature type="region of interest" description="Disordered" evidence="11">
    <location>
        <begin position="158"/>
        <end position="193"/>
    </location>
</feature>
<dbReference type="PANTHER" id="PTHR11067:SF9">
    <property type="entry name" value="INOSINE TRIPHOSPHATE PYROPHOSPHATASE"/>
    <property type="match status" value="1"/>
</dbReference>
<comment type="catalytic activity">
    <reaction evidence="10">
        <text>ITP + H2O = IMP + diphosphate + H(+)</text>
        <dbReference type="Rhea" id="RHEA:29399"/>
        <dbReference type="ChEBI" id="CHEBI:15377"/>
        <dbReference type="ChEBI" id="CHEBI:15378"/>
        <dbReference type="ChEBI" id="CHEBI:33019"/>
        <dbReference type="ChEBI" id="CHEBI:58053"/>
        <dbReference type="ChEBI" id="CHEBI:61402"/>
        <dbReference type="EC" id="3.6.1.66"/>
    </reaction>
</comment>
<dbReference type="EC" id="3.6.1.66" evidence="10"/>
<dbReference type="CDD" id="cd00515">
    <property type="entry name" value="HAM1"/>
    <property type="match status" value="1"/>
</dbReference>
<dbReference type="GO" id="GO:0036220">
    <property type="term" value="F:ITP diphosphatase activity"/>
    <property type="evidence" value="ECO:0007669"/>
    <property type="project" value="UniProtKB-UniRule"/>
</dbReference>
<dbReference type="GO" id="GO:0000166">
    <property type="term" value="F:nucleotide binding"/>
    <property type="evidence" value="ECO:0007669"/>
    <property type="project" value="UniProtKB-KW"/>
</dbReference>
<feature type="binding site" evidence="10">
    <location>
        <begin position="194"/>
        <end position="195"/>
    </location>
    <ligand>
        <name>substrate</name>
    </ligand>
</feature>
<keyword evidence="13" id="KW-1185">Reference proteome</keyword>
<name>A0A0X2NJ86_9CORY</name>
<dbReference type="HAMAP" id="MF_01405">
    <property type="entry name" value="Non_canon_purine_NTPase"/>
    <property type="match status" value="1"/>
</dbReference>
<evidence type="ECO:0000256" key="4">
    <source>
        <dbReference type="ARBA" id="ARBA00022741"/>
    </source>
</evidence>
<evidence type="ECO:0000256" key="5">
    <source>
        <dbReference type="ARBA" id="ARBA00022801"/>
    </source>
</evidence>
<comment type="similarity">
    <text evidence="1 10">Belongs to the HAM1 NTPase family.</text>
</comment>
<protein>
    <recommendedName>
        <fullName evidence="10">dITP/XTP pyrophosphatase</fullName>
        <ecNumber evidence="10">3.6.1.66</ecNumber>
    </recommendedName>
    <alternativeName>
        <fullName evidence="10">Non-canonical purine NTP pyrophosphatase</fullName>
    </alternativeName>
    <alternativeName>
        <fullName evidence="10">Non-standard purine NTP pyrophosphatase</fullName>
    </alternativeName>
    <alternativeName>
        <fullName evidence="10">Nucleoside-triphosphate diphosphatase</fullName>
    </alternativeName>
    <alternativeName>
        <fullName evidence="10">Nucleoside-triphosphate pyrophosphatase</fullName>
        <shortName evidence="10">NTPase</shortName>
    </alternativeName>
</protein>
<comment type="catalytic activity">
    <reaction evidence="8 10">
        <text>dITP + H2O = dIMP + diphosphate + H(+)</text>
        <dbReference type="Rhea" id="RHEA:28342"/>
        <dbReference type="ChEBI" id="CHEBI:15377"/>
        <dbReference type="ChEBI" id="CHEBI:15378"/>
        <dbReference type="ChEBI" id="CHEBI:33019"/>
        <dbReference type="ChEBI" id="CHEBI:61194"/>
        <dbReference type="ChEBI" id="CHEBI:61382"/>
        <dbReference type="EC" id="3.6.1.66"/>
    </reaction>
</comment>
<comment type="catalytic activity">
    <reaction evidence="9 10">
        <text>XTP + H2O = XMP + diphosphate + H(+)</text>
        <dbReference type="Rhea" id="RHEA:28610"/>
        <dbReference type="ChEBI" id="CHEBI:15377"/>
        <dbReference type="ChEBI" id="CHEBI:15378"/>
        <dbReference type="ChEBI" id="CHEBI:33019"/>
        <dbReference type="ChEBI" id="CHEBI:57464"/>
        <dbReference type="ChEBI" id="CHEBI:61314"/>
        <dbReference type="EC" id="3.6.1.66"/>
    </reaction>
</comment>
<dbReference type="OMA" id="YDPIFQP"/>
<dbReference type="AlphaFoldDB" id="A0A0X2NJ86"/>
<dbReference type="GO" id="GO:0005829">
    <property type="term" value="C:cytosol"/>
    <property type="evidence" value="ECO:0007669"/>
    <property type="project" value="TreeGrafter"/>
</dbReference>
<dbReference type="GO" id="GO:0009146">
    <property type="term" value="P:purine nucleoside triphosphate catabolic process"/>
    <property type="evidence" value="ECO:0007669"/>
    <property type="project" value="UniProtKB-UniRule"/>
</dbReference>
<reference evidence="13" key="1">
    <citation type="submission" date="2015-11" db="EMBL/GenBank/DDBJ databases">
        <authorList>
            <person name="Dugat-Bony E."/>
        </authorList>
    </citation>
    <scope>NUCLEOTIDE SEQUENCE [LARGE SCALE GENOMIC DNA]</scope>
    <source>
        <strain evidence="13">Mu292</strain>
    </source>
</reference>
<dbReference type="InterPro" id="IPR029001">
    <property type="entry name" value="ITPase-like_fam"/>
</dbReference>
<dbReference type="GO" id="GO:0009117">
    <property type="term" value="P:nucleotide metabolic process"/>
    <property type="evidence" value="ECO:0007669"/>
    <property type="project" value="UniProtKB-KW"/>
</dbReference>
<dbReference type="GO" id="GO:0036222">
    <property type="term" value="F:XTP diphosphatase activity"/>
    <property type="evidence" value="ECO:0007669"/>
    <property type="project" value="UniProtKB-UniRule"/>
</dbReference>
<comment type="caution">
    <text evidence="10">Lacks conserved residue(s) required for the propagation of feature annotation.</text>
</comment>
<evidence type="ECO:0000256" key="1">
    <source>
        <dbReference type="ARBA" id="ARBA00008023"/>
    </source>
</evidence>
<evidence type="ECO:0000256" key="11">
    <source>
        <dbReference type="SAM" id="MobiDB-lite"/>
    </source>
</evidence>
<evidence type="ECO:0000256" key="7">
    <source>
        <dbReference type="ARBA" id="ARBA00023080"/>
    </source>
</evidence>
<evidence type="ECO:0000313" key="13">
    <source>
        <dbReference type="Proteomes" id="UP000182498"/>
    </source>
</evidence>
<feature type="binding site" evidence="10">
    <location>
        <position position="75"/>
    </location>
    <ligand>
        <name>substrate</name>
    </ligand>
</feature>
<comment type="subunit">
    <text evidence="2 10">Homodimer.</text>
</comment>
<dbReference type="GO" id="GO:0035870">
    <property type="term" value="F:dITP diphosphatase activity"/>
    <property type="evidence" value="ECO:0007669"/>
    <property type="project" value="UniProtKB-UniRule"/>
</dbReference>
<gene>
    <name evidence="12" type="ORF">CVAR292_00881</name>
</gene>